<keyword evidence="2 5" id="KW-0648">Protein biosynthesis</keyword>
<keyword evidence="1" id="KW-0547">Nucleotide-binding</keyword>
<dbReference type="CDD" id="cd04088">
    <property type="entry name" value="EFG_mtEFG_II"/>
    <property type="match status" value="1"/>
</dbReference>
<feature type="non-terminal residue" evidence="5">
    <location>
        <position position="563"/>
    </location>
</feature>
<keyword evidence="2 5" id="KW-0251">Elongation factor</keyword>
<dbReference type="Gene3D" id="3.30.70.870">
    <property type="entry name" value="Elongation Factor G (Translational Gtpase), domain 3"/>
    <property type="match status" value="1"/>
</dbReference>
<dbReference type="InterPro" id="IPR000795">
    <property type="entry name" value="T_Tr_GTP-bd_dom"/>
</dbReference>
<dbReference type="CDD" id="cd16262">
    <property type="entry name" value="EFG_III"/>
    <property type="match status" value="1"/>
</dbReference>
<dbReference type="InterPro" id="IPR053905">
    <property type="entry name" value="EF-G-like_DII"/>
</dbReference>
<evidence type="ECO:0000259" key="4">
    <source>
        <dbReference type="PROSITE" id="PS51722"/>
    </source>
</evidence>
<dbReference type="PANTHER" id="PTHR43261">
    <property type="entry name" value="TRANSLATION ELONGATION FACTOR G-RELATED"/>
    <property type="match status" value="1"/>
</dbReference>
<dbReference type="InterPro" id="IPR014721">
    <property type="entry name" value="Ribsml_uS5_D2-typ_fold_subgr"/>
</dbReference>
<protein>
    <submittedName>
        <fullName evidence="5">Elongation factor G-like protein TM_1651</fullName>
    </submittedName>
</protein>
<dbReference type="SUPFAM" id="SSF52540">
    <property type="entry name" value="P-loop containing nucleoside triphosphate hydrolases"/>
    <property type="match status" value="1"/>
</dbReference>
<dbReference type="InterPro" id="IPR009022">
    <property type="entry name" value="EFG_III"/>
</dbReference>
<dbReference type="GO" id="GO:0005525">
    <property type="term" value="F:GTP binding"/>
    <property type="evidence" value="ECO:0007669"/>
    <property type="project" value="UniProtKB-KW"/>
</dbReference>
<organism evidence="5">
    <name type="scientific">uncultured Gemmatimonadota bacterium</name>
    <dbReference type="NCBI Taxonomy" id="203437"/>
    <lineage>
        <taxon>Bacteria</taxon>
        <taxon>Pseudomonadati</taxon>
        <taxon>Gemmatimonadota</taxon>
        <taxon>environmental samples</taxon>
    </lineage>
</organism>
<dbReference type="Gene3D" id="3.40.50.300">
    <property type="entry name" value="P-loop containing nucleotide triphosphate hydrolases"/>
    <property type="match status" value="1"/>
</dbReference>
<dbReference type="SUPFAM" id="SSF54980">
    <property type="entry name" value="EF-G C-terminal domain-like"/>
    <property type="match status" value="1"/>
</dbReference>
<dbReference type="InterPro" id="IPR020568">
    <property type="entry name" value="Ribosomal_Su5_D2-typ_SF"/>
</dbReference>
<dbReference type="SUPFAM" id="SSF54211">
    <property type="entry name" value="Ribosomal protein S5 domain 2-like"/>
    <property type="match status" value="1"/>
</dbReference>
<evidence type="ECO:0000256" key="3">
    <source>
        <dbReference type="ARBA" id="ARBA00023134"/>
    </source>
</evidence>
<feature type="domain" description="Tr-type G" evidence="4">
    <location>
        <begin position="10"/>
        <end position="285"/>
    </location>
</feature>
<proteinExistence type="predicted"/>
<dbReference type="NCBIfam" id="TIGR00231">
    <property type="entry name" value="small_GTP"/>
    <property type="match status" value="1"/>
</dbReference>
<dbReference type="InterPro" id="IPR027417">
    <property type="entry name" value="P-loop_NTPase"/>
</dbReference>
<dbReference type="InterPro" id="IPR005225">
    <property type="entry name" value="Small_GTP-bd"/>
</dbReference>
<dbReference type="GO" id="GO:0032790">
    <property type="term" value="P:ribosome disassembly"/>
    <property type="evidence" value="ECO:0007669"/>
    <property type="project" value="TreeGrafter"/>
</dbReference>
<name>A0A6J4L0Z0_9BACT</name>
<dbReference type="InterPro" id="IPR009000">
    <property type="entry name" value="Transl_B-barrel_sf"/>
</dbReference>
<evidence type="ECO:0000256" key="1">
    <source>
        <dbReference type="ARBA" id="ARBA00022741"/>
    </source>
</evidence>
<dbReference type="NCBIfam" id="NF009381">
    <property type="entry name" value="PRK12740.1-5"/>
    <property type="match status" value="1"/>
</dbReference>
<keyword evidence="3" id="KW-0342">GTP-binding</keyword>
<dbReference type="AlphaFoldDB" id="A0A6J4L0Z0"/>
<reference evidence="5" key="1">
    <citation type="submission" date="2020-02" db="EMBL/GenBank/DDBJ databases">
        <authorList>
            <person name="Meier V. D."/>
        </authorList>
    </citation>
    <scope>NUCLEOTIDE SEQUENCE</scope>
    <source>
        <strain evidence="5">AVDCRST_MAG89</strain>
    </source>
</reference>
<dbReference type="InterPro" id="IPR041095">
    <property type="entry name" value="EFG_II"/>
</dbReference>
<dbReference type="GO" id="GO:0003746">
    <property type="term" value="F:translation elongation factor activity"/>
    <property type="evidence" value="ECO:0007669"/>
    <property type="project" value="UniProtKB-KW"/>
</dbReference>
<dbReference type="Pfam" id="PF22042">
    <property type="entry name" value="EF-G_D2"/>
    <property type="match status" value="1"/>
</dbReference>
<dbReference type="InterPro" id="IPR005517">
    <property type="entry name" value="Transl_elong_EFG/EF2_IV"/>
</dbReference>
<dbReference type="SUPFAM" id="SSF50447">
    <property type="entry name" value="Translation proteins"/>
    <property type="match status" value="1"/>
</dbReference>
<dbReference type="PRINTS" id="PR00315">
    <property type="entry name" value="ELONGATNFCT"/>
</dbReference>
<sequence>MASAPSFTTDRIRNVCVVGHGGSGKTTLVDAACYVAGTTKRHGSVDDGTALTMFTPEENAHGISMNVSVAYAAWMDSKINFIDTPGYLDFLGETRAGVRVADGALVCLSAVNGVEVGTERVWDLLEERHLPAILFVSMMDRQNADFERVYQDIREHLTPKAIPVEVPVGSADDFRGIVNLFSDQVHYYTEGTTAGEYQEHDVPPELQPIVDRYYNDLIETIAATDDNLLEHYLEGDTITRDEALHALKQAMLRGDLYPVFCGAPTKTWGTRALLSKLVELMPSPQERPAELAQGRTDTVVELRNLNSDPFAALVFKTTSEPHVGELSFFRIYGSSVSNGGEVFNATREKPEKLAHLSIPQGRDRQEVDGLRAGDIGVVAKLKDTHTNYTLSAPGHPLVLGGVSFPEPDIAVAVEPATRGEEDKLAVGLHKLHEEDPCFTAEYVPELGQTIARGLGELHLEVQLERLKRKNGVDVVIKAPRIPYRETIRAVAEAQGRHKKQTGGRGQFGDAHLRLKPLDRGSGYRFTDSIVGGVIPGKYIPAVDKGVQEASARGVLAGFPMVDF</sequence>
<dbReference type="Pfam" id="PF14492">
    <property type="entry name" value="EFG_III"/>
    <property type="match status" value="1"/>
</dbReference>
<dbReference type="CDD" id="cd04170">
    <property type="entry name" value="EF-G_bact"/>
    <property type="match status" value="1"/>
</dbReference>
<dbReference type="SMART" id="SM00889">
    <property type="entry name" value="EFG_IV"/>
    <property type="match status" value="1"/>
</dbReference>
<dbReference type="Pfam" id="PF00009">
    <property type="entry name" value="GTP_EFTU"/>
    <property type="match status" value="1"/>
</dbReference>
<dbReference type="Gene3D" id="3.30.230.10">
    <property type="match status" value="1"/>
</dbReference>
<dbReference type="GO" id="GO:0003924">
    <property type="term" value="F:GTPase activity"/>
    <property type="evidence" value="ECO:0007669"/>
    <property type="project" value="InterPro"/>
</dbReference>
<dbReference type="EMBL" id="CADCTV010000314">
    <property type="protein sequence ID" value="CAA9316475.1"/>
    <property type="molecule type" value="Genomic_DNA"/>
</dbReference>
<dbReference type="Pfam" id="PF03764">
    <property type="entry name" value="EFG_IV"/>
    <property type="match status" value="1"/>
</dbReference>
<evidence type="ECO:0000313" key="5">
    <source>
        <dbReference type="EMBL" id="CAA9316475.1"/>
    </source>
</evidence>
<dbReference type="Gene3D" id="2.40.30.10">
    <property type="entry name" value="Translation factors"/>
    <property type="match status" value="1"/>
</dbReference>
<dbReference type="PROSITE" id="PS51722">
    <property type="entry name" value="G_TR_2"/>
    <property type="match status" value="1"/>
</dbReference>
<dbReference type="InterPro" id="IPR035647">
    <property type="entry name" value="EFG_III/V"/>
</dbReference>
<accession>A0A6J4L0Z0</accession>
<gene>
    <name evidence="5" type="ORF">AVDCRST_MAG89-1428</name>
</gene>
<evidence type="ECO:0000256" key="2">
    <source>
        <dbReference type="ARBA" id="ARBA00022768"/>
    </source>
</evidence>
<dbReference type="PANTHER" id="PTHR43261:SF6">
    <property type="entry name" value="ELONGATION FACTOR G-LIKE PROTEIN"/>
    <property type="match status" value="1"/>
</dbReference>